<proteinExistence type="predicted"/>
<accession>A0A6C0DCG4</accession>
<evidence type="ECO:0000313" key="1">
    <source>
        <dbReference type="EMBL" id="QHT13315.1"/>
    </source>
</evidence>
<dbReference type="EMBL" id="MN739565">
    <property type="protein sequence ID" value="QHT13315.1"/>
    <property type="molecule type" value="Genomic_DNA"/>
</dbReference>
<name>A0A6C0DCG4_9ZZZZ</name>
<sequence>MDFNDEVFKLKYLKYKNKYLELKEQQGGLKRDYAHYLIFITDVGYDIVSKRYNYNDETPNATRLKFTSPGMGLVLDTFSKFTDDLTGQAYMLKLDGKSNKLELILTTSSAAGSALCNACDKCTSFYRKINPVSQIDVDPLNKDKDTVAGAVQKIFEALDVKIKAKNDGTLPIAINRAIHLDLGAYGTDFVGNYKKK</sequence>
<protein>
    <submittedName>
        <fullName evidence="1">Uncharacterized protein</fullName>
    </submittedName>
</protein>
<organism evidence="1">
    <name type="scientific">viral metagenome</name>
    <dbReference type="NCBI Taxonomy" id="1070528"/>
    <lineage>
        <taxon>unclassified sequences</taxon>
        <taxon>metagenomes</taxon>
        <taxon>organismal metagenomes</taxon>
    </lineage>
</organism>
<reference evidence="1" key="1">
    <citation type="journal article" date="2020" name="Nature">
        <title>Giant virus diversity and host interactions through global metagenomics.</title>
        <authorList>
            <person name="Schulz F."/>
            <person name="Roux S."/>
            <person name="Paez-Espino D."/>
            <person name="Jungbluth S."/>
            <person name="Walsh D.A."/>
            <person name="Denef V.J."/>
            <person name="McMahon K.D."/>
            <person name="Konstantinidis K.T."/>
            <person name="Eloe-Fadrosh E.A."/>
            <person name="Kyrpides N.C."/>
            <person name="Woyke T."/>
        </authorList>
    </citation>
    <scope>NUCLEOTIDE SEQUENCE</scope>
    <source>
        <strain evidence="1">GVMAG-M-3300023174-131</strain>
    </source>
</reference>
<dbReference type="AlphaFoldDB" id="A0A6C0DCG4"/>